<accession>A0AAN4Z316</accession>
<protein>
    <submittedName>
        <fullName evidence="1">Uncharacterized protein</fullName>
    </submittedName>
</protein>
<sequence length="228" mass="25745">KSPENSNGSVQISAMDKLSVDPSQIWNSRLTSDFAYCEILVNYAKPILSLETGRFRLSFVTKSHLKMDSFEPSKKLGKIDERRRCNPFSRVFKNETYEGGTFIKLEVKDILSPEIECSDVHPKSELYAVLAASPSAKPVPVRSVQCISRANLATNKGEWVYEILEGLTSHEIEPNTNFEVFCRVPVSLMCKDLPGNKTTSSPKFEQNFNTMQVSLKCPDKWLINKISK</sequence>
<name>A0AAN4Z316_9BILA</name>
<organism evidence="1 2">
    <name type="scientific">Pristionchus mayeri</name>
    <dbReference type="NCBI Taxonomy" id="1317129"/>
    <lineage>
        <taxon>Eukaryota</taxon>
        <taxon>Metazoa</taxon>
        <taxon>Ecdysozoa</taxon>
        <taxon>Nematoda</taxon>
        <taxon>Chromadorea</taxon>
        <taxon>Rhabditida</taxon>
        <taxon>Rhabditina</taxon>
        <taxon>Diplogasteromorpha</taxon>
        <taxon>Diplogasteroidea</taxon>
        <taxon>Neodiplogasteridae</taxon>
        <taxon>Pristionchus</taxon>
    </lineage>
</organism>
<comment type="caution">
    <text evidence="1">The sequence shown here is derived from an EMBL/GenBank/DDBJ whole genome shotgun (WGS) entry which is preliminary data.</text>
</comment>
<proteinExistence type="predicted"/>
<keyword evidence="2" id="KW-1185">Reference proteome</keyword>
<gene>
    <name evidence="1" type="ORF">PMAYCL1PPCAC_03847</name>
</gene>
<dbReference type="AlphaFoldDB" id="A0AAN4Z316"/>
<dbReference type="EMBL" id="BTRK01000001">
    <property type="protein sequence ID" value="GMR33652.1"/>
    <property type="molecule type" value="Genomic_DNA"/>
</dbReference>
<reference evidence="2" key="1">
    <citation type="submission" date="2022-10" db="EMBL/GenBank/DDBJ databases">
        <title>Genome assembly of Pristionchus species.</title>
        <authorList>
            <person name="Yoshida K."/>
            <person name="Sommer R.J."/>
        </authorList>
    </citation>
    <scope>NUCLEOTIDE SEQUENCE [LARGE SCALE GENOMIC DNA]</scope>
    <source>
        <strain evidence="2">RS5460</strain>
    </source>
</reference>
<feature type="non-terminal residue" evidence="1">
    <location>
        <position position="1"/>
    </location>
</feature>
<dbReference type="Proteomes" id="UP001328107">
    <property type="component" value="Unassembled WGS sequence"/>
</dbReference>
<evidence type="ECO:0000313" key="1">
    <source>
        <dbReference type="EMBL" id="GMR33652.1"/>
    </source>
</evidence>
<feature type="non-terminal residue" evidence="1">
    <location>
        <position position="228"/>
    </location>
</feature>
<evidence type="ECO:0000313" key="2">
    <source>
        <dbReference type="Proteomes" id="UP001328107"/>
    </source>
</evidence>